<dbReference type="EMBL" id="JAQQAL010000011">
    <property type="protein sequence ID" value="MDC7225994.1"/>
    <property type="molecule type" value="Genomic_DNA"/>
</dbReference>
<organism evidence="2 3">
    <name type="scientific">Candidatus Thalassospirochaeta sargassi</name>
    <dbReference type="NCBI Taxonomy" id="3119039"/>
    <lineage>
        <taxon>Bacteria</taxon>
        <taxon>Pseudomonadati</taxon>
        <taxon>Spirochaetota</taxon>
        <taxon>Spirochaetia</taxon>
        <taxon>Spirochaetales</taxon>
        <taxon>Spirochaetaceae</taxon>
        <taxon>Candidatus Thalassospirochaeta</taxon>
    </lineage>
</organism>
<protein>
    <submittedName>
        <fullName evidence="2">DUF547 domain-containing protein</fullName>
    </submittedName>
</protein>
<dbReference type="Proteomes" id="UP001221217">
    <property type="component" value="Unassembled WGS sequence"/>
</dbReference>
<dbReference type="InterPro" id="IPR006869">
    <property type="entry name" value="DUF547"/>
</dbReference>
<feature type="domain" description="DUF547" evidence="1">
    <location>
        <begin position="98"/>
        <end position="211"/>
    </location>
</feature>
<dbReference type="PANTHER" id="PTHR46361">
    <property type="entry name" value="ELECTRON CARRIER/ PROTEIN DISULFIDE OXIDOREDUCTASE"/>
    <property type="match status" value="1"/>
</dbReference>
<gene>
    <name evidence="2" type="ORF">PQJ61_04435</name>
</gene>
<evidence type="ECO:0000313" key="3">
    <source>
        <dbReference type="Proteomes" id="UP001221217"/>
    </source>
</evidence>
<dbReference type="PANTHER" id="PTHR46361:SF3">
    <property type="entry name" value="ELECTRON CARRIER_ PROTEIN DISULFIDE OXIDOREDUCTASE"/>
    <property type="match status" value="1"/>
</dbReference>
<name>A0AAJ1MN44_9SPIO</name>
<evidence type="ECO:0000259" key="1">
    <source>
        <dbReference type="Pfam" id="PF04784"/>
    </source>
</evidence>
<sequence>MKVSNNSGLKLFFLILLCIVPLITLTAAPSAILWEKWLANDPESTRFPDHSLWNEFLESYVITDDPSGVNLVRYADVTPADRRSLDMYISQLEAENVDTLNRNEQLAFWLNLYNALTVRVILEHYPVKSIRDVDISGFFRNGPWDAHLVRIMGEKLTLNDIEHRIIRPIWPGPLAHYVVNCASYSCPELEGEAFTGENVWDYMKAGAREYVNHPRGVKIEGNVMHLSSIYKWYMDEDFGGDRDGLIEHLFKYAEAGLANEIRNFRGRLSFNYVWTLNEPVSER</sequence>
<dbReference type="Pfam" id="PF04784">
    <property type="entry name" value="DUF547"/>
    <property type="match status" value="1"/>
</dbReference>
<accession>A0AAJ1MN44</accession>
<proteinExistence type="predicted"/>
<dbReference type="AlphaFoldDB" id="A0AAJ1MN44"/>
<reference evidence="2 3" key="1">
    <citation type="submission" date="2022-12" db="EMBL/GenBank/DDBJ databases">
        <title>Metagenome assembled genome from gulf of manar.</title>
        <authorList>
            <person name="Kohli P."/>
            <person name="Pk S."/>
            <person name="Venkata Ramana C."/>
            <person name="Sasikala C."/>
        </authorList>
    </citation>
    <scope>NUCLEOTIDE SEQUENCE [LARGE SCALE GENOMIC DNA]</scope>
    <source>
        <strain evidence="2">JB008</strain>
    </source>
</reference>
<evidence type="ECO:0000313" key="2">
    <source>
        <dbReference type="EMBL" id="MDC7225994.1"/>
    </source>
</evidence>
<comment type="caution">
    <text evidence="2">The sequence shown here is derived from an EMBL/GenBank/DDBJ whole genome shotgun (WGS) entry which is preliminary data.</text>
</comment>